<gene>
    <name evidence="1" type="ORF">DARMORV10_C02P55860.1</name>
</gene>
<dbReference type="Proteomes" id="UP001295469">
    <property type="component" value="Chromosome C02"/>
</dbReference>
<dbReference type="EMBL" id="HG994366">
    <property type="protein sequence ID" value="CAF1920544.1"/>
    <property type="molecule type" value="Genomic_DNA"/>
</dbReference>
<sequence>MEFDLQPCDTSCWGNSGLVGSGVYSRKTNIFVRSLFLSARFIHFSLVGSLSRGMWRSLSLYIKY</sequence>
<proteinExistence type="predicted"/>
<organism evidence="1">
    <name type="scientific">Brassica napus</name>
    <name type="common">Rape</name>
    <dbReference type="NCBI Taxonomy" id="3708"/>
    <lineage>
        <taxon>Eukaryota</taxon>
        <taxon>Viridiplantae</taxon>
        <taxon>Streptophyta</taxon>
        <taxon>Embryophyta</taxon>
        <taxon>Tracheophyta</taxon>
        <taxon>Spermatophyta</taxon>
        <taxon>Magnoliopsida</taxon>
        <taxon>eudicotyledons</taxon>
        <taxon>Gunneridae</taxon>
        <taxon>Pentapetalae</taxon>
        <taxon>rosids</taxon>
        <taxon>malvids</taxon>
        <taxon>Brassicales</taxon>
        <taxon>Brassicaceae</taxon>
        <taxon>Brassiceae</taxon>
        <taxon>Brassica</taxon>
    </lineage>
</organism>
<reference evidence="1" key="1">
    <citation type="submission" date="2021-01" db="EMBL/GenBank/DDBJ databases">
        <authorList>
            <consortium name="Genoscope - CEA"/>
            <person name="William W."/>
        </authorList>
    </citation>
    <scope>NUCLEOTIDE SEQUENCE</scope>
</reference>
<name>A0A816KFQ3_BRANA</name>
<evidence type="ECO:0000313" key="1">
    <source>
        <dbReference type="EMBL" id="CAF1920544.1"/>
    </source>
</evidence>
<protein>
    <submittedName>
        <fullName evidence="1">(rape) hypothetical protein</fullName>
    </submittedName>
</protein>
<dbReference type="AlphaFoldDB" id="A0A816KFQ3"/>
<accession>A0A816KFQ3</accession>